<protein>
    <submittedName>
        <fullName evidence="2">Uncharacterized protein</fullName>
    </submittedName>
</protein>
<evidence type="ECO:0000313" key="2">
    <source>
        <dbReference type="EMBL" id="OIW26814.1"/>
    </source>
</evidence>
<reference evidence="2 3" key="1">
    <citation type="submission" date="2016-10" db="EMBL/GenBank/DDBJ databases">
        <title>Draft genome sequence of Coniochaeta ligniaria NRRL30616, a lignocellulolytic fungus for bioabatement of inhibitors in plant biomass hydrolysates.</title>
        <authorList>
            <consortium name="DOE Joint Genome Institute"/>
            <person name="Jimenez D.J."/>
            <person name="Hector R.E."/>
            <person name="Riley R."/>
            <person name="Sun H."/>
            <person name="Grigoriev I.V."/>
            <person name="Van Elsas J.D."/>
            <person name="Nichols N.N."/>
        </authorList>
    </citation>
    <scope>NUCLEOTIDE SEQUENCE [LARGE SCALE GENOMIC DNA]</scope>
    <source>
        <strain evidence="2 3">NRRL 30616</strain>
    </source>
</reference>
<organism evidence="2 3">
    <name type="scientific">Coniochaeta ligniaria NRRL 30616</name>
    <dbReference type="NCBI Taxonomy" id="1408157"/>
    <lineage>
        <taxon>Eukaryota</taxon>
        <taxon>Fungi</taxon>
        <taxon>Dikarya</taxon>
        <taxon>Ascomycota</taxon>
        <taxon>Pezizomycotina</taxon>
        <taxon>Sordariomycetes</taxon>
        <taxon>Sordariomycetidae</taxon>
        <taxon>Coniochaetales</taxon>
        <taxon>Coniochaetaceae</taxon>
        <taxon>Coniochaeta</taxon>
    </lineage>
</organism>
<evidence type="ECO:0000256" key="1">
    <source>
        <dbReference type="SAM" id="MobiDB-lite"/>
    </source>
</evidence>
<evidence type="ECO:0000313" key="3">
    <source>
        <dbReference type="Proteomes" id="UP000182658"/>
    </source>
</evidence>
<sequence length="64" mass="7071">MPQEMTQEALDRIRKAGGSKDPAFIKRAEQAVRRNQNNKDGDPKANSGGGQEKKRDDKSGDKKS</sequence>
<feature type="compositionally biased region" description="Basic and acidic residues" evidence="1">
    <location>
        <begin position="23"/>
        <end position="43"/>
    </location>
</feature>
<feature type="region of interest" description="Disordered" evidence="1">
    <location>
        <begin position="1"/>
        <end position="64"/>
    </location>
</feature>
<dbReference type="EMBL" id="KV875100">
    <property type="protein sequence ID" value="OIW26814.1"/>
    <property type="molecule type" value="Genomic_DNA"/>
</dbReference>
<proteinExistence type="predicted"/>
<name>A0A1J7IH77_9PEZI</name>
<dbReference type="InParanoid" id="A0A1J7IH77"/>
<accession>A0A1J7IH77</accession>
<keyword evidence="3" id="KW-1185">Reference proteome</keyword>
<dbReference type="Proteomes" id="UP000182658">
    <property type="component" value="Unassembled WGS sequence"/>
</dbReference>
<gene>
    <name evidence="2" type="ORF">CONLIGDRAFT_683770</name>
</gene>
<feature type="compositionally biased region" description="Basic and acidic residues" evidence="1">
    <location>
        <begin position="51"/>
        <end position="64"/>
    </location>
</feature>
<dbReference type="AlphaFoldDB" id="A0A1J7IH77"/>